<name>A0A1E1WSB4_PECGO</name>
<protein>
    <submittedName>
        <fullName evidence="1">Uncharacterized protein</fullName>
    </submittedName>
</protein>
<dbReference type="AlphaFoldDB" id="A0A1E1WSB4"/>
<accession>A0A1E1WSB4</accession>
<feature type="non-terminal residue" evidence="1">
    <location>
        <position position="120"/>
    </location>
</feature>
<organism evidence="1">
    <name type="scientific">Pectinophora gossypiella</name>
    <name type="common">Cotton pink bollworm</name>
    <name type="synonym">Depressaria gossypiella</name>
    <dbReference type="NCBI Taxonomy" id="13191"/>
    <lineage>
        <taxon>Eukaryota</taxon>
        <taxon>Metazoa</taxon>
        <taxon>Ecdysozoa</taxon>
        <taxon>Arthropoda</taxon>
        <taxon>Hexapoda</taxon>
        <taxon>Insecta</taxon>
        <taxon>Pterygota</taxon>
        <taxon>Neoptera</taxon>
        <taxon>Endopterygota</taxon>
        <taxon>Lepidoptera</taxon>
        <taxon>Glossata</taxon>
        <taxon>Ditrysia</taxon>
        <taxon>Gelechioidea</taxon>
        <taxon>Gelechiidae</taxon>
        <taxon>Apatetrinae</taxon>
        <taxon>Pectinophora</taxon>
    </lineage>
</organism>
<proteinExistence type="predicted"/>
<evidence type="ECO:0000313" key="1">
    <source>
        <dbReference type="EMBL" id="JAT89701.1"/>
    </source>
</evidence>
<sequence>RGILKAKLTLLKKYVDSLPDLLTELQKTELKERIRNSQLIFDEFSNIQDDIELNVFEDKLEEELNEREAFENQYYATLSRCKCVLNTADITTSEGQTCSKRNLVKLPTVSLPSFGGSYDQ</sequence>
<dbReference type="EMBL" id="GDQN01001353">
    <property type="protein sequence ID" value="JAT89701.1"/>
    <property type="molecule type" value="Transcribed_RNA"/>
</dbReference>
<feature type="non-terminal residue" evidence="1">
    <location>
        <position position="1"/>
    </location>
</feature>
<reference evidence="1" key="1">
    <citation type="submission" date="2015-09" db="EMBL/GenBank/DDBJ databases">
        <title>De novo assembly of Pectinophora gossypiella (Pink Bollworm) gut transcriptome.</title>
        <authorList>
            <person name="Tassone E.E."/>
        </authorList>
    </citation>
    <scope>NUCLEOTIDE SEQUENCE</scope>
</reference>
<gene>
    <name evidence="1" type="ORF">g.17189</name>
</gene>